<reference evidence="7" key="1">
    <citation type="journal article" date="2020" name="Stud. Mycol.">
        <title>101 Dothideomycetes genomes: a test case for predicting lifestyles and emergence of pathogens.</title>
        <authorList>
            <person name="Haridas S."/>
            <person name="Albert R."/>
            <person name="Binder M."/>
            <person name="Bloem J."/>
            <person name="Labutti K."/>
            <person name="Salamov A."/>
            <person name="Andreopoulos B."/>
            <person name="Baker S."/>
            <person name="Barry K."/>
            <person name="Bills G."/>
            <person name="Bluhm B."/>
            <person name="Cannon C."/>
            <person name="Castanera R."/>
            <person name="Culley D."/>
            <person name="Daum C."/>
            <person name="Ezra D."/>
            <person name="Gonzalez J."/>
            <person name="Henrissat B."/>
            <person name="Kuo A."/>
            <person name="Liang C."/>
            <person name="Lipzen A."/>
            <person name="Lutzoni F."/>
            <person name="Magnuson J."/>
            <person name="Mondo S."/>
            <person name="Nolan M."/>
            <person name="Ohm R."/>
            <person name="Pangilinan J."/>
            <person name="Park H.-J."/>
            <person name="Ramirez L."/>
            <person name="Alfaro M."/>
            <person name="Sun H."/>
            <person name="Tritt A."/>
            <person name="Yoshinaga Y."/>
            <person name="Zwiers L.-H."/>
            <person name="Turgeon B."/>
            <person name="Goodwin S."/>
            <person name="Spatafora J."/>
            <person name="Crous P."/>
            <person name="Grigoriev I."/>
        </authorList>
    </citation>
    <scope>NUCLEOTIDE SEQUENCE</scope>
    <source>
        <strain evidence="7">CBS 122367</strain>
    </source>
</reference>
<dbReference type="OrthoDB" id="48317at2759"/>
<protein>
    <submittedName>
        <fullName evidence="7">GroES-like protein</fullName>
    </submittedName>
</protein>
<dbReference type="SMART" id="SM00829">
    <property type="entry name" value="PKS_ER"/>
    <property type="match status" value="1"/>
</dbReference>
<dbReference type="InterPro" id="IPR036291">
    <property type="entry name" value="NAD(P)-bd_dom_sf"/>
</dbReference>
<evidence type="ECO:0000256" key="1">
    <source>
        <dbReference type="ARBA" id="ARBA00008072"/>
    </source>
</evidence>
<dbReference type="Gene3D" id="3.40.50.720">
    <property type="entry name" value="NAD(P)-binding Rossmann-like Domain"/>
    <property type="match status" value="1"/>
</dbReference>
<feature type="domain" description="Enoyl reductase (ER)" evidence="6">
    <location>
        <begin position="14"/>
        <end position="377"/>
    </location>
</feature>
<keyword evidence="4" id="KW-0521">NADP</keyword>
<evidence type="ECO:0000313" key="7">
    <source>
        <dbReference type="EMBL" id="KAF2682693.1"/>
    </source>
</evidence>
<dbReference type="InterPro" id="IPR047122">
    <property type="entry name" value="Trans-enoyl_RdTase-like"/>
</dbReference>
<dbReference type="InterPro" id="IPR013149">
    <property type="entry name" value="ADH-like_C"/>
</dbReference>
<dbReference type="Pfam" id="PF08240">
    <property type="entry name" value="ADH_N"/>
    <property type="match status" value="1"/>
</dbReference>
<dbReference type="Proteomes" id="UP000799291">
    <property type="component" value="Unassembled WGS sequence"/>
</dbReference>
<dbReference type="Gene3D" id="3.90.180.10">
    <property type="entry name" value="Medium-chain alcohol dehydrogenases, catalytic domain"/>
    <property type="match status" value="1"/>
</dbReference>
<keyword evidence="8" id="KW-1185">Reference proteome</keyword>
<proteinExistence type="inferred from homology"/>
<comment type="similarity">
    <text evidence="1">Belongs to the zinc-containing alcohol dehydrogenase family.</text>
</comment>
<dbReference type="InterPro" id="IPR013154">
    <property type="entry name" value="ADH-like_N"/>
</dbReference>
<dbReference type="AlphaFoldDB" id="A0A6G1IXJ8"/>
<sequence length="380" mass="40079">MGPVDMVQTALVGGPKDSIALSHTAPVPPGTLEDGTLAVEVMAVSLNPVDTKMLGGYHTVGAIAGCEYAGVVKAVGSGVTAEWNIEDGDRVSAAIMGMNPRRPNIGAFAQYSVAPAYCALNLPDDFSFAHGAGIGNAWYTVPWALFHALGLAPGPQLQPLSDWSESSTSSPVLGSKVILNTIKPQSVLVSGGSSSTGTCAIQLLKIAGFKVIATTSARNMALVKSFGADAAFDYSDPNCASDIRTYTANALRFAIDCITTPETTQLCYKALGRTRGRYVSLDPFSESIGSTRKIVSAGWVLGPELLGEEIAWPAPHGRDANPFAKDFCVVWNKTLQRLLDQGRIRTHPQLVRDTGLEGALGGLEEIRAKQVSGQKLIFTL</sequence>
<dbReference type="EMBL" id="MU005586">
    <property type="protein sequence ID" value="KAF2682693.1"/>
    <property type="molecule type" value="Genomic_DNA"/>
</dbReference>
<evidence type="ECO:0000256" key="4">
    <source>
        <dbReference type="ARBA" id="ARBA00022857"/>
    </source>
</evidence>
<dbReference type="SUPFAM" id="SSF50129">
    <property type="entry name" value="GroES-like"/>
    <property type="match status" value="1"/>
</dbReference>
<comment type="subunit">
    <text evidence="2">Monomer.</text>
</comment>
<name>A0A6G1IXJ8_9PLEO</name>
<evidence type="ECO:0000259" key="6">
    <source>
        <dbReference type="SMART" id="SM00829"/>
    </source>
</evidence>
<organism evidence="7 8">
    <name type="scientific">Lentithecium fluviatile CBS 122367</name>
    <dbReference type="NCBI Taxonomy" id="1168545"/>
    <lineage>
        <taxon>Eukaryota</taxon>
        <taxon>Fungi</taxon>
        <taxon>Dikarya</taxon>
        <taxon>Ascomycota</taxon>
        <taxon>Pezizomycotina</taxon>
        <taxon>Dothideomycetes</taxon>
        <taxon>Pleosporomycetidae</taxon>
        <taxon>Pleosporales</taxon>
        <taxon>Massarineae</taxon>
        <taxon>Lentitheciaceae</taxon>
        <taxon>Lentithecium</taxon>
    </lineage>
</organism>
<gene>
    <name evidence="7" type="ORF">K458DRAFT_419538</name>
</gene>
<evidence type="ECO:0000313" key="8">
    <source>
        <dbReference type="Proteomes" id="UP000799291"/>
    </source>
</evidence>
<dbReference type="Pfam" id="PF00107">
    <property type="entry name" value="ADH_zinc_N"/>
    <property type="match status" value="1"/>
</dbReference>
<dbReference type="PANTHER" id="PTHR45348">
    <property type="entry name" value="HYPOTHETICAL OXIDOREDUCTASE (EUROFUNG)"/>
    <property type="match status" value="1"/>
</dbReference>
<dbReference type="GO" id="GO:0000166">
    <property type="term" value="F:nucleotide binding"/>
    <property type="evidence" value="ECO:0007669"/>
    <property type="project" value="UniProtKB-KW"/>
</dbReference>
<dbReference type="InterPro" id="IPR011032">
    <property type="entry name" value="GroES-like_sf"/>
</dbReference>
<dbReference type="GO" id="GO:0016651">
    <property type="term" value="F:oxidoreductase activity, acting on NAD(P)H"/>
    <property type="evidence" value="ECO:0007669"/>
    <property type="project" value="InterPro"/>
</dbReference>
<keyword evidence="3" id="KW-0547">Nucleotide-binding</keyword>
<evidence type="ECO:0000256" key="2">
    <source>
        <dbReference type="ARBA" id="ARBA00011245"/>
    </source>
</evidence>
<evidence type="ECO:0000256" key="3">
    <source>
        <dbReference type="ARBA" id="ARBA00022741"/>
    </source>
</evidence>
<keyword evidence="5" id="KW-0560">Oxidoreductase</keyword>
<dbReference type="CDD" id="cd08249">
    <property type="entry name" value="enoyl_reductase_like"/>
    <property type="match status" value="1"/>
</dbReference>
<dbReference type="InterPro" id="IPR020843">
    <property type="entry name" value="ER"/>
</dbReference>
<dbReference type="SUPFAM" id="SSF51735">
    <property type="entry name" value="NAD(P)-binding Rossmann-fold domains"/>
    <property type="match status" value="1"/>
</dbReference>
<evidence type="ECO:0000256" key="5">
    <source>
        <dbReference type="ARBA" id="ARBA00023002"/>
    </source>
</evidence>
<dbReference type="PANTHER" id="PTHR45348:SF1">
    <property type="entry name" value="TRANS-ENOYL REDUCTASE STHE"/>
    <property type="match status" value="1"/>
</dbReference>
<accession>A0A6G1IXJ8</accession>